<dbReference type="SUPFAM" id="SSF48498">
    <property type="entry name" value="Tetracyclin repressor-like, C-terminal domain"/>
    <property type="match status" value="1"/>
</dbReference>
<keyword evidence="3" id="KW-0804">Transcription</keyword>
<dbReference type="GO" id="GO:0003700">
    <property type="term" value="F:DNA-binding transcription factor activity"/>
    <property type="evidence" value="ECO:0007669"/>
    <property type="project" value="TreeGrafter"/>
</dbReference>
<dbReference type="InterPro" id="IPR036271">
    <property type="entry name" value="Tet_transcr_reg_TetR-rel_C_sf"/>
</dbReference>
<protein>
    <submittedName>
        <fullName evidence="6">TetR family transcriptional regulator</fullName>
    </submittedName>
</protein>
<dbReference type="Pfam" id="PF00440">
    <property type="entry name" value="TetR_N"/>
    <property type="match status" value="1"/>
</dbReference>
<dbReference type="InterPro" id="IPR023772">
    <property type="entry name" value="DNA-bd_HTH_TetR-type_CS"/>
</dbReference>
<dbReference type="PANTHER" id="PTHR30055:SF151">
    <property type="entry name" value="TRANSCRIPTIONAL REGULATORY PROTEIN"/>
    <property type="match status" value="1"/>
</dbReference>
<evidence type="ECO:0000256" key="4">
    <source>
        <dbReference type="PROSITE-ProRule" id="PRU00335"/>
    </source>
</evidence>
<dbReference type="InterPro" id="IPR050109">
    <property type="entry name" value="HTH-type_TetR-like_transc_reg"/>
</dbReference>
<proteinExistence type="predicted"/>
<dbReference type="AlphaFoldDB" id="A0A918ANP2"/>
<dbReference type="Proteomes" id="UP000639606">
    <property type="component" value="Unassembled WGS sequence"/>
</dbReference>
<dbReference type="PANTHER" id="PTHR30055">
    <property type="entry name" value="HTH-TYPE TRANSCRIPTIONAL REGULATOR RUTR"/>
    <property type="match status" value="1"/>
</dbReference>
<keyword evidence="2 4" id="KW-0238">DNA-binding</keyword>
<dbReference type="SUPFAM" id="SSF46689">
    <property type="entry name" value="Homeodomain-like"/>
    <property type="match status" value="1"/>
</dbReference>
<dbReference type="RefSeq" id="WP_189224654.1">
    <property type="nucleotide sequence ID" value="NZ_BMRG01000007.1"/>
</dbReference>
<organism evidence="6 7">
    <name type="scientific">Saccharothrix coeruleofusca</name>
    <dbReference type="NCBI Taxonomy" id="33919"/>
    <lineage>
        <taxon>Bacteria</taxon>
        <taxon>Bacillati</taxon>
        <taxon>Actinomycetota</taxon>
        <taxon>Actinomycetes</taxon>
        <taxon>Pseudonocardiales</taxon>
        <taxon>Pseudonocardiaceae</taxon>
        <taxon>Saccharothrix</taxon>
    </lineage>
</organism>
<comment type="caution">
    <text evidence="6">The sequence shown here is derived from an EMBL/GenBank/DDBJ whole genome shotgun (WGS) entry which is preliminary data.</text>
</comment>
<evidence type="ECO:0000313" key="7">
    <source>
        <dbReference type="Proteomes" id="UP000639606"/>
    </source>
</evidence>
<dbReference type="PROSITE" id="PS01081">
    <property type="entry name" value="HTH_TETR_1"/>
    <property type="match status" value="1"/>
</dbReference>
<evidence type="ECO:0000256" key="1">
    <source>
        <dbReference type="ARBA" id="ARBA00023015"/>
    </source>
</evidence>
<dbReference type="Gene3D" id="1.10.357.10">
    <property type="entry name" value="Tetracycline Repressor, domain 2"/>
    <property type="match status" value="1"/>
</dbReference>
<reference evidence="6" key="2">
    <citation type="submission" date="2020-09" db="EMBL/GenBank/DDBJ databases">
        <authorList>
            <person name="Sun Q."/>
            <person name="Ohkuma M."/>
        </authorList>
    </citation>
    <scope>NUCLEOTIDE SEQUENCE</scope>
    <source>
        <strain evidence="6">JCM 3313</strain>
    </source>
</reference>
<evidence type="ECO:0000256" key="3">
    <source>
        <dbReference type="ARBA" id="ARBA00023163"/>
    </source>
</evidence>
<keyword evidence="1" id="KW-0805">Transcription regulation</keyword>
<feature type="DNA-binding region" description="H-T-H motif" evidence="4">
    <location>
        <begin position="51"/>
        <end position="70"/>
    </location>
</feature>
<name>A0A918ANP2_9PSEU</name>
<dbReference type="PROSITE" id="PS50977">
    <property type="entry name" value="HTH_TETR_2"/>
    <property type="match status" value="1"/>
</dbReference>
<dbReference type="GO" id="GO:0000976">
    <property type="term" value="F:transcription cis-regulatory region binding"/>
    <property type="evidence" value="ECO:0007669"/>
    <property type="project" value="TreeGrafter"/>
</dbReference>
<evidence type="ECO:0000259" key="5">
    <source>
        <dbReference type="PROSITE" id="PS50977"/>
    </source>
</evidence>
<dbReference type="InterPro" id="IPR004111">
    <property type="entry name" value="Repressor_TetR_C"/>
</dbReference>
<dbReference type="InterPro" id="IPR009057">
    <property type="entry name" value="Homeodomain-like_sf"/>
</dbReference>
<feature type="domain" description="HTH tetR-type" evidence="5">
    <location>
        <begin position="28"/>
        <end position="88"/>
    </location>
</feature>
<dbReference type="Pfam" id="PF02909">
    <property type="entry name" value="TetR_C_1"/>
    <property type="match status" value="1"/>
</dbReference>
<accession>A0A918ANP2</accession>
<dbReference type="GO" id="GO:0045892">
    <property type="term" value="P:negative regulation of DNA-templated transcription"/>
    <property type="evidence" value="ECO:0007669"/>
    <property type="project" value="InterPro"/>
</dbReference>
<keyword evidence="7" id="KW-1185">Reference proteome</keyword>
<evidence type="ECO:0000313" key="6">
    <source>
        <dbReference type="EMBL" id="GGP62326.1"/>
    </source>
</evidence>
<dbReference type="Gene3D" id="1.10.10.60">
    <property type="entry name" value="Homeodomain-like"/>
    <property type="match status" value="1"/>
</dbReference>
<dbReference type="EMBL" id="BMRG01000007">
    <property type="protein sequence ID" value="GGP62326.1"/>
    <property type="molecule type" value="Genomic_DNA"/>
</dbReference>
<reference evidence="6" key="1">
    <citation type="journal article" date="2014" name="Int. J. Syst. Evol. Microbiol.">
        <title>Complete genome sequence of Corynebacterium casei LMG S-19264T (=DSM 44701T), isolated from a smear-ripened cheese.</title>
        <authorList>
            <consortium name="US DOE Joint Genome Institute (JGI-PGF)"/>
            <person name="Walter F."/>
            <person name="Albersmeier A."/>
            <person name="Kalinowski J."/>
            <person name="Ruckert C."/>
        </authorList>
    </citation>
    <scope>NUCLEOTIDE SEQUENCE</scope>
    <source>
        <strain evidence="6">JCM 3313</strain>
    </source>
</reference>
<dbReference type="InterPro" id="IPR001647">
    <property type="entry name" value="HTH_TetR"/>
</dbReference>
<sequence>MSAKDDRRRALELLWNGDRRPARGPQRGLTLERIVEAALEVVRAEGLDALSMRRVATHLGVGTASLYTYVPGKAELVALMVDALVGGDVLPHERPGDWRAKLEQWARSDWAEFRAHPWALSLAAATPAPGPNTLRWLDSALLVLDGTGLTEPEKVAVVESVDAYVRGLARLHLEGEQGAEQVRERDEELGRLVDFSRYPALGRALAGGAAPYTTDQFEFGLRLLLDGVAALIAERRGPAPAG</sequence>
<evidence type="ECO:0000256" key="2">
    <source>
        <dbReference type="ARBA" id="ARBA00023125"/>
    </source>
</evidence>
<gene>
    <name evidence="6" type="ORF">GCM10010185_38420</name>
</gene>